<dbReference type="Gene3D" id="3.40.190.10">
    <property type="entry name" value="Periplasmic binding protein-like II"/>
    <property type="match status" value="1"/>
</dbReference>
<protein>
    <submittedName>
        <fullName evidence="1">Substrate-binding domain-containing protein</fullName>
    </submittedName>
</protein>
<sequence length="71" mass="7557">GTTFNFVNYLSKVSPEWKEKVGEGTAVNWPTGIGGKGNEGVAAYVKQIKGAIGYVELAYATENAMPYAALQ</sequence>
<dbReference type="EMBL" id="JAMWFV010000319">
    <property type="protein sequence ID" value="MDG6146489.1"/>
    <property type="molecule type" value="Genomic_DNA"/>
</dbReference>
<reference evidence="1" key="1">
    <citation type="submission" date="2022-06" db="EMBL/GenBank/DDBJ databases">
        <title>Lactococcus from bovine mastitis in China.</title>
        <authorList>
            <person name="Lin Y."/>
            <person name="Han B."/>
        </authorList>
    </citation>
    <scope>NUCLEOTIDE SEQUENCE</scope>
    <source>
        <strain evidence="1">Ningxia-I-26</strain>
    </source>
</reference>
<feature type="non-terminal residue" evidence="1">
    <location>
        <position position="71"/>
    </location>
</feature>
<organism evidence="1 2">
    <name type="scientific">Lactococcus formosensis</name>
    <dbReference type="NCBI Taxonomy" id="1281486"/>
    <lineage>
        <taxon>Bacteria</taxon>
        <taxon>Bacillati</taxon>
        <taxon>Bacillota</taxon>
        <taxon>Bacilli</taxon>
        <taxon>Lactobacillales</taxon>
        <taxon>Streptococcaceae</taxon>
        <taxon>Lactococcus</taxon>
    </lineage>
</organism>
<evidence type="ECO:0000313" key="1">
    <source>
        <dbReference type="EMBL" id="MDG6146489.1"/>
    </source>
</evidence>
<gene>
    <name evidence="1" type="ORF">NF717_12670</name>
</gene>
<dbReference type="InterPro" id="IPR050962">
    <property type="entry name" value="Phosphate-bind_PstS"/>
</dbReference>
<comment type="caution">
    <text evidence="1">The sequence shown here is derived from an EMBL/GenBank/DDBJ whole genome shotgun (WGS) entry which is preliminary data.</text>
</comment>
<proteinExistence type="predicted"/>
<evidence type="ECO:0000313" key="2">
    <source>
        <dbReference type="Proteomes" id="UP001153199"/>
    </source>
</evidence>
<dbReference type="PANTHER" id="PTHR42996:SF1">
    <property type="entry name" value="PHOSPHATE-BINDING PROTEIN PSTS"/>
    <property type="match status" value="1"/>
</dbReference>
<accession>A0A9X4SDA8</accession>
<feature type="non-terminal residue" evidence="1">
    <location>
        <position position="1"/>
    </location>
</feature>
<name>A0A9X4SDA8_9LACT</name>
<dbReference type="AlphaFoldDB" id="A0A9X4SDA8"/>
<keyword evidence="2" id="KW-1185">Reference proteome</keyword>
<dbReference type="SUPFAM" id="SSF53850">
    <property type="entry name" value="Periplasmic binding protein-like II"/>
    <property type="match status" value="1"/>
</dbReference>
<dbReference type="Proteomes" id="UP001153199">
    <property type="component" value="Unassembled WGS sequence"/>
</dbReference>
<dbReference type="PANTHER" id="PTHR42996">
    <property type="entry name" value="PHOSPHATE-BINDING PROTEIN PSTS"/>
    <property type="match status" value="1"/>
</dbReference>